<accession>A0A0G0I9W3</accession>
<dbReference type="EMBL" id="LBTW01000046">
    <property type="protein sequence ID" value="KKQ47775.1"/>
    <property type="molecule type" value="Genomic_DNA"/>
</dbReference>
<dbReference type="AlphaFoldDB" id="A0A0G0I9W3"/>
<comment type="caution">
    <text evidence="1">The sequence shown here is derived from an EMBL/GenBank/DDBJ whole genome shotgun (WGS) entry which is preliminary data.</text>
</comment>
<dbReference type="Proteomes" id="UP000034366">
    <property type="component" value="Unassembled WGS sequence"/>
</dbReference>
<protein>
    <submittedName>
        <fullName evidence="1">Uncharacterized protein</fullName>
    </submittedName>
</protein>
<sequence length="119" mass="13053">MTAVSAAAAGAMGYGGTGWDRFITEHYLGVDWGSAMKQAKAVLAGREDEIHEVATILQEERTINQYHVNKAKEKAVNKKQGIFPVRVDVYKAGNLVHSTTSESFQNKVVIPQMSEISEN</sequence>
<gene>
    <name evidence="1" type="ORF">US67_C0046G0004</name>
</gene>
<name>A0A0G0I9W3_9BACT</name>
<reference evidence="1 2" key="1">
    <citation type="journal article" date="2015" name="Nature">
        <title>rRNA introns, odd ribosomes, and small enigmatic genomes across a large radiation of phyla.</title>
        <authorList>
            <person name="Brown C.T."/>
            <person name="Hug L.A."/>
            <person name="Thomas B.C."/>
            <person name="Sharon I."/>
            <person name="Castelle C.J."/>
            <person name="Singh A."/>
            <person name="Wilkins M.J."/>
            <person name="Williams K.H."/>
            <person name="Banfield J.F."/>
        </authorList>
    </citation>
    <scope>NUCLEOTIDE SEQUENCE [LARGE SCALE GENOMIC DNA]</scope>
</reference>
<organism evidence="1 2">
    <name type="scientific">Candidatus Woesebacteria bacterium GW2011_GWD1_38_10</name>
    <dbReference type="NCBI Taxonomy" id="1618592"/>
    <lineage>
        <taxon>Bacteria</taxon>
        <taxon>Candidatus Woeseibacteriota</taxon>
    </lineage>
</organism>
<evidence type="ECO:0000313" key="1">
    <source>
        <dbReference type="EMBL" id="KKQ47775.1"/>
    </source>
</evidence>
<evidence type="ECO:0000313" key="2">
    <source>
        <dbReference type="Proteomes" id="UP000034366"/>
    </source>
</evidence>
<proteinExistence type="predicted"/>